<dbReference type="NCBIfam" id="TIGR02385">
    <property type="entry name" value="RelE_StbE"/>
    <property type="match status" value="1"/>
</dbReference>
<gene>
    <name evidence="3" type="primary">relE2</name>
    <name evidence="3" type="ORF">DPBNPPHM_03081</name>
</gene>
<sequence length="99" mass="11340">MAEIIWTEPALSDLDEIAEYIAISNVQAAKALIQKIFSKVDRLADHPKPGKVPAELKSLAYREVVVSPCRIFYKIEDSAVYILHVVRQERDLQKYLIEK</sequence>
<comment type="similarity">
    <text evidence="1">Belongs to the RelE toxin family.</text>
</comment>
<dbReference type="EMBL" id="CACSII010000003">
    <property type="protein sequence ID" value="CAA0093443.1"/>
    <property type="molecule type" value="Genomic_DNA"/>
</dbReference>
<reference evidence="3 4" key="1">
    <citation type="submission" date="2019-11" db="EMBL/GenBank/DDBJ databases">
        <authorList>
            <person name="Holert J."/>
        </authorList>
    </citation>
    <scope>NUCLEOTIDE SEQUENCE [LARGE SCALE GENOMIC DNA]</scope>
    <source>
        <strain evidence="3">BC5_2</strain>
    </source>
</reference>
<evidence type="ECO:0000313" key="3">
    <source>
        <dbReference type="EMBL" id="CAA0093443.1"/>
    </source>
</evidence>
<accession>A0A5S9NS44</accession>
<dbReference type="InterPro" id="IPR051803">
    <property type="entry name" value="TA_system_RelE-like_toxin"/>
</dbReference>
<evidence type="ECO:0000313" key="4">
    <source>
        <dbReference type="Proteomes" id="UP000434580"/>
    </source>
</evidence>
<dbReference type="PANTHER" id="PTHR33755">
    <property type="entry name" value="TOXIN PARE1-RELATED"/>
    <property type="match status" value="1"/>
</dbReference>
<dbReference type="AlphaFoldDB" id="A0A5S9NS44"/>
<dbReference type="Proteomes" id="UP000434580">
    <property type="component" value="Unassembled WGS sequence"/>
</dbReference>
<dbReference type="SUPFAM" id="SSF143011">
    <property type="entry name" value="RelE-like"/>
    <property type="match status" value="1"/>
</dbReference>
<keyword evidence="2" id="KW-1277">Toxin-antitoxin system</keyword>
<dbReference type="Gene3D" id="3.30.2310.20">
    <property type="entry name" value="RelE-like"/>
    <property type="match status" value="1"/>
</dbReference>
<evidence type="ECO:0000256" key="2">
    <source>
        <dbReference type="ARBA" id="ARBA00022649"/>
    </source>
</evidence>
<organism evidence="3 4">
    <name type="scientific">BD1-7 clade bacterium</name>
    <dbReference type="NCBI Taxonomy" id="2029982"/>
    <lineage>
        <taxon>Bacteria</taxon>
        <taxon>Pseudomonadati</taxon>
        <taxon>Pseudomonadota</taxon>
        <taxon>Gammaproteobacteria</taxon>
        <taxon>Cellvibrionales</taxon>
        <taxon>Spongiibacteraceae</taxon>
        <taxon>BD1-7 clade</taxon>
    </lineage>
</organism>
<dbReference type="InterPro" id="IPR007712">
    <property type="entry name" value="RelE/ParE_toxin"/>
</dbReference>
<evidence type="ECO:0000256" key="1">
    <source>
        <dbReference type="ARBA" id="ARBA00006226"/>
    </source>
</evidence>
<protein>
    <submittedName>
        <fullName evidence="3">Toxin RelE2</fullName>
    </submittedName>
</protein>
<dbReference type="OrthoDB" id="9798046at2"/>
<dbReference type="Pfam" id="PF05016">
    <property type="entry name" value="ParE_toxin"/>
    <property type="match status" value="1"/>
</dbReference>
<dbReference type="PANTHER" id="PTHR33755:SF5">
    <property type="entry name" value="TYPE II TOXIN-ANTITOXIN SYSTEM RELE_PARE FAMILY TOXIN"/>
    <property type="match status" value="1"/>
</dbReference>
<dbReference type="InterPro" id="IPR035093">
    <property type="entry name" value="RelE/ParE_toxin_dom_sf"/>
</dbReference>
<proteinExistence type="inferred from homology"/>
<name>A0A5S9NS44_9GAMM</name>